<dbReference type="RefSeq" id="WP_212994418.1">
    <property type="nucleotide sequence ID" value="NZ_BAABEA010000048.1"/>
</dbReference>
<feature type="domain" description="NAD-dependent epimerase/dehydratase" evidence="1">
    <location>
        <begin position="5"/>
        <end position="226"/>
    </location>
</feature>
<organism evidence="2 3">
    <name type="scientific">Actinoplanes auranticolor</name>
    <dbReference type="NCBI Taxonomy" id="47988"/>
    <lineage>
        <taxon>Bacteria</taxon>
        <taxon>Bacillati</taxon>
        <taxon>Actinomycetota</taxon>
        <taxon>Actinomycetes</taxon>
        <taxon>Micromonosporales</taxon>
        <taxon>Micromonosporaceae</taxon>
        <taxon>Actinoplanes</taxon>
    </lineage>
</organism>
<name>A0A919VXN0_9ACTN</name>
<keyword evidence="3" id="KW-1185">Reference proteome</keyword>
<evidence type="ECO:0000259" key="1">
    <source>
        <dbReference type="Pfam" id="PF01370"/>
    </source>
</evidence>
<sequence>MSRRVVLFGASGFIGGHVRAALEADPEVSAVICPGRRDHDLIDGDHRGLVQTILDAAPTAIVSCVGRLGGTDSELLRGNTLVATKLLEAVAAARPGVRLVRLGSAGEYGVVAHGHAVTEDDPLQPVAAYGVSHLAGTRLFQLAGENGLVDAVSLRVFNPIGPGMSAENMLGRAAERIRAALATGADEITMGPLSAYRDFVDVRDLAAMVPAVLRPPQLRHRIFNVGSGRAVRSRAAVQLLAETAGYRGEIREQGAGPQRSAAVDWIQADVRRAREELGWTPARDLATSIKDIWAAGEAG</sequence>
<comment type="caution">
    <text evidence="2">The sequence shown here is derived from an EMBL/GenBank/DDBJ whole genome shotgun (WGS) entry which is preliminary data.</text>
</comment>
<proteinExistence type="predicted"/>
<dbReference type="AlphaFoldDB" id="A0A919VXN0"/>
<dbReference type="Gene3D" id="3.40.50.720">
    <property type="entry name" value="NAD(P)-binding Rossmann-like Domain"/>
    <property type="match status" value="1"/>
</dbReference>
<dbReference type="SUPFAM" id="SSF51735">
    <property type="entry name" value="NAD(P)-binding Rossmann-fold domains"/>
    <property type="match status" value="1"/>
</dbReference>
<protein>
    <submittedName>
        <fullName evidence="2">Reductase</fullName>
    </submittedName>
</protein>
<gene>
    <name evidence="2" type="ORF">Aau02nite_86300</name>
</gene>
<evidence type="ECO:0000313" key="2">
    <source>
        <dbReference type="EMBL" id="GIM79542.1"/>
    </source>
</evidence>
<dbReference type="InterPro" id="IPR036291">
    <property type="entry name" value="NAD(P)-bd_dom_sf"/>
</dbReference>
<dbReference type="Gene3D" id="3.90.25.10">
    <property type="entry name" value="UDP-galactose 4-epimerase, domain 1"/>
    <property type="match status" value="1"/>
</dbReference>
<dbReference type="InterPro" id="IPR050177">
    <property type="entry name" value="Lipid_A_modif_metabolic_enz"/>
</dbReference>
<dbReference type="EMBL" id="BOQL01000082">
    <property type="protein sequence ID" value="GIM79542.1"/>
    <property type="molecule type" value="Genomic_DNA"/>
</dbReference>
<dbReference type="PANTHER" id="PTHR43245">
    <property type="entry name" value="BIFUNCTIONAL POLYMYXIN RESISTANCE PROTEIN ARNA"/>
    <property type="match status" value="1"/>
</dbReference>
<accession>A0A919VXN0</accession>
<dbReference type="InterPro" id="IPR001509">
    <property type="entry name" value="Epimerase_deHydtase"/>
</dbReference>
<reference evidence="2" key="1">
    <citation type="submission" date="2021-03" db="EMBL/GenBank/DDBJ databases">
        <title>Whole genome shotgun sequence of Actinoplanes auranticolor NBRC 12245.</title>
        <authorList>
            <person name="Komaki H."/>
            <person name="Tamura T."/>
        </authorList>
    </citation>
    <scope>NUCLEOTIDE SEQUENCE</scope>
    <source>
        <strain evidence="2">NBRC 12245</strain>
    </source>
</reference>
<dbReference type="Proteomes" id="UP000681340">
    <property type="component" value="Unassembled WGS sequence"/>
</dbReference>
<evidence type="ECO:0000313" key="3">
    <source>
        <dbReference type="Proteomes" id="UP000681340"/>
    </source>
</evidence>
<dbReference type="Pfam" id="PF01370">
    <property type="entry name" value="Epimerase"/>
    <property type="match status" value="1"/>
</dbReference>